<feature type="compositionally biased region" description="Pro residues" evidence="1">
    <location>
        <begin position="553"/>
        <end position="581"/>
    </location>
</feature>
<evidence type="ECO:0000313" key="2">
    <source>
        <dbReference type="EMBL" id="KAF5362422.1"/>
    </source>
</evidence>
<dbReference type="EMBL" id="JAACJO010000002">
    <property type="protein sequence ID" value="KAF5362422.1"/>
    <property type="molecule type" value="Genomic_DNA"/>
</dbReference>
<feature type="compositionally biased region" description="Polar residues" evidence="1">
    <location>
        <begin position="136"/>
        <end position="155"/>
    </location>
</feature>
<feature type="compositionally biased region" description="Pro residues" evidence="1">
    <location>
        <begin position="99"/>
        <end position="110"/>
    </location>
</feature>
<feature type="compositionally biased region" description="Low complexity" evidence="1">
    <location>
        <begin position="882"/>
        <end position="893"/>
    </location>
</feature>
<feature type="compositionally biased region" description="Polar residues" evidence="1">
    <location>
        <begin position="401"/>
        <end position="433"/>
    </location>
</feature>
<dbReference type="Proteomes" id="UP000559027">
    <property type="component" value="Unassembled WGS sequence"/>
</dbReference>
<feature type="compositionally biased region" description="Polar residues" evidence="1">
    <location>
        <begin position="711"/>
        <end position="723"/>
    </location>
</feature>
<sequence>MEDPWVNAWGDPQKSSSEIPAKPPLTSAWSSSSNVVTDDQADIAVPSWEPESGAIWDDSPDLHLWSRDNRTSDLWSVPTFDSIGFAKPSQESLSLHQPDTPPRSSSPPQPEHTDQEIEHNEDIPTHDTHNIDSIPLSLTSNPETVPQDVSQQSIPEPSDILQDRDGKGSEDNSLDADGFGTFEDAVESHSQSGSWVPHQTLSEIEGAGDWGETWKYPEAAVDDSDTEPLDEWELAKRQKEMQDRYVPPELLSSILSRFDEFASDYWPEEPSGDTAYQHSRDDLADMLGISSIVDRFIPSDLSLPLSTPVMKTFISKEMIEAVKLTRHHIVTRNSPLSVYMNTKGSLSWEASVKSKPDAAEADVVPSGWRIVPKENSEQHQSANDAKKKASGGLLSFFGRKSNPSAPPSGSTSPIRASTPVGTSPRASITSSRPSVDVNADPSAVAKPVASTSGKADTVSSATMAALAEVSSTGKADTSSPVPQTEEPVQAPSAVSRFLGRFSRSNKPSTANSRNSIALSTDDLEFLSDIVPSAHDELDDINQLNALSTTIRAPPVPTKLPPPLAPPPRAPPLPKPLSPPPFISSQPINPAGQTSFSSNRLNTAAGSIESQLFDLVPDFSSQPQPRPPLQTASASVLAPPIQISGPSAPPPPLPPPLSPITPRSRTPVNQSPLAMSTAKSFDSLFDDDDFSDFQTSPNTTLTPMMSLDSAFDSFTTPQTPVRSQQSHDEPTSLDDFDDFVSPPPQVPDKSNLIPLQRSIPPPKQSIPSIPRINSTPPAKQSGSLHQRRVSKQADSDLRTLSLLEAAAARGKWPAPPSPLPNAIPAPMSKSAENNLFDAFSEDASAPSASVAVPNTTLSLSSPSNSISPPMLAAAPPPTELAISGNAAGLNSSGSRPALSGMRSPPLSALAMTPPPLIPPHSPMKPVTPAPLFQAQNGQNSQSQVQWKIPSPPSASPSPSFPQPNVSLGFSPDGSSGANGSRSATPLQQHLQQQKPALSPPAVLHTRSGSTSSQNPGSGGGKLSAQDLSFFEGL</sequence>
<name>A0A8H5LM81_9AGAR</name>
<protein>
    <submittedName>
        <fullName evidence="2">Uncharacterized protein</fullName>
    </submittedName>
</protein>
<feature type="compositionally biased region" description="Pro residues" evidence="1">
    <location>
        <begin position="911"/>
        <end position="927"/>
    </location>
</feature>
<feature type="region of interest" description="Disordered" evidence="1">
    <location>
        <begin position="79"/>
        <end position="180"/>
    </location>
</feature>
<feature type="compositionally biased region" description="Pro residues" evidence="1">
    <location>
        <begin position="646"/>
        <end position="658"/>
    </location>
</feature>
<evidence type="ECO:0000313" key="3">
    <source>
        <dbReference type="Proteomes" id="UP000559027"/>
    </source>
</evidence>
<feature type="compositionally biased region" description="Polar residues" evidence="1">
    <location>
        <begin position="667"/>
        <end position="678"/>
    </location>
</feature>
<feature type="region of interest" description="Disordered" evidence="1">
    <location>
        <begin position="639"/>
        <end position="794"/>
    </location>
</feature>
<evidence type="ECO:0000256" key="1">
    <source>
        <dbReference type="SAM" id="MobiDB-lite"/>
    </source>
</evidence>
<feature type="compositionally biased region" description="Basic and acidic residues" evidence="1">
    <location>
        <begin position="161"/>
        <end position="170"/>
    </location>
</feature>
<feature type="compositionally biased region" description="Polar residues" evidence="1">
    <location>
        <begin position="27"/>
        <end position="37"/>
    </location>
</feature>
<dbReference type="OrthoDB" id="3262497at2759"/>
<feature type="compositionally biased region" description="Polar residues" evidence="1">
    <location>
        <begin position="963"/>
        <end position="994"/>
    </location>
</feature>
<reference evidence="2 3" key="1">
    <citation type="journal article" date="2020" name="ISME J.">
        <title>Uncovering the hidden diversity of litter-decomposition mechanisms in mushroom-forming fungi.</title>
        <authorList>
            <person name="Floudas D."/>
            <person name="Bentzer J."/>
            <person name="Ahren D."/>
            <person name="Johansson T."/>
            <person name="Persson P."/>
            <person name="Tunlid A."/>
        </authorList>
    </citation>
    <scope>NUCLEOTIDE SEQUENCE [LARGE SCALE GENOMIC DNA]</scope>
    <source>
        <strain evidence="2 3">CBS 146.42</strain>
    </source>
</reference>
<feature type="compositionally biased region" description="Polar residues" evidence="1">
    <location>
        <begin position="582"/>
        <end position="598"/>
    </location>
</feature>
<organism evidence="2 3">
    <name type="scientific">Leucocoprinus leucothites</name>
    <dbReference type="NCBI Taxonomy" id="201217"/>
    <lineage>
        <taxon>Eukaryota</taxon>
        <taxon>Fungi</taxon>
        <taxon>Dikarya</taxon>
        <taxon>Basidiomycota</taxon>
        <taxon>Agaricomycotina</taxon>
        <taxon>Agaricomycetes</taxon>
        <taxon>Agaricomycetidae</taxon>
        <taxon>Agaricales</taxon>
        <taxon>Agaricineae</taxon>
        <taxon>Agaricaceae</taxon>
        <taxon>Leucocoprinus</taxon>
    </lineage>
</organism>
<feature type="compositionally biased region" description="Pro residues" evidence="1">
    <location>
        <begin position="948"/>
        <end position="960"/>
    </location>
</feature>
<feature type="region of interest" description="Disordered" evidence="1">
    <location>
        <begin position="394"/>
        <end position="491"/>
    </location>
</feature>
<feature type="region of interest" description="Disordered" evidence="1">
    <location>
        <begin position="882"/>
        <end position="1032"/>
    </location>
</feature>
<feature type="region of interest" description="Disordered" evidence="1">
    <location>
        <begin position="1"/>
        <end position="63"/>
    </location>
</feature>
<accession>A0A8H5LM81</accession>
<feature type="compositionally biased region" description="Basic and acidic residues" evidence="1">
    <location>
        <begin position="111"/>
        <end position="130"/>
    </location>
</feature>
<feature type="region of interest" description="Disordered" evidence="1">
    <location>
        <begin position="548"/>
        <end position="598"/>
    </location>
</feature>
<proteinExistence type="predicted"/>
<feature type="compositionally biased region" description="Polar residues" evidence="1">
    <location>
        <begin position="469"/>
        <end position="482"/>
    </location>
</feature>
<feature type="compositionally biased region" description="Polar residues" evidence="1">
    <location>
        <begin position="693"/>
        <end position="702"/>
    </location>
</feature>
<gene>
    <name evidence="2" type="ORF">D9756_002433</name>
</gene>
<feature type="compositionally biased region" description="Polar residues" evidence="1">
    <location>
        <begin position="932"/>
        <end position="944"/>
    </location>
</feature>
<comment type="caution">
    <text evidence="2">The sequence shown here is derived from an EMBL/GenBank/DDBJ whole genome shotgun (WGS) entry which is preliminary data.</text>
</comment>
<keyword evidence="3" id="KW-1185">Reference proteome</keyword>
<feature type="compositionally biased region" description="Polar residues" evidence="1">
    <location>
        <begin position="449"/>
        <end position="462"/>
    </location>
</feature>
<feature type="compositionally biased region" description="Polar residues" evidence="1">
    <location>
        <begin position="1005"/>
        <end position="1014"/>
    </location>
</feature>
<dbReference type="AlphaFoldDB" id="A0A8H5LM81"/>
<feature type="compositionally biased region" description="Polar residues" evidence="1">
    <location>
        <begin position="772"/>
        <end position="783"/>
    </location>
</feature>